<evidence type="ECO:0000313" key="2">
    <source>
        <dbReference type="Proteomes" id="UP000886520"/>
    </source>
</evidence>
<dbReference type="EMBL" id="JABFUD020000016">
    <property type="protein sequence ID" value="KAI5067869.1"/>
    <property type="molecule type" value="Genomic_DNA"/>
</dbReference>
<organism evidence="1 2">
    <name type="scientific">Adiantum capillus-veneris</name>
    <name type="common">Maidenhair fern</name>
    <dbReference type="NCBI Taxonomy" id="13818"/>
    <lineage>
        <taxon>Eukaryota</taxon>
        <taxon>Viridiplantae</taxon>
        <taxon>Streptophyta</taxon>
        <taxon>Embryophyta</taxon>
        <taxon>Tracheophyta</taxon>
        <taxon>Polypodiopsida</taxon>
        <taxon>Polypodiidae</taxon>
        <taxon>Polypodiales</taxon>
        <taxon>Pteridineae</taxon>
        <taxon>Pteridaceae</taxon>
        <taxon>Vittarioideae</taxon>
        <taxon>Adiantum</taxon>
    </lineage>
</organism>
<gene>
    <name evidence="1" type="ORF">GOP47_0016214</name>
</gene>
<accession>A0A9D4ZAJ7</accession>
<proteinExistence type="predicted"/>
<protein>
    <submittedName>
        <fullName evidence="1">Uncharacterized protein</fullName>
    </submittedName>
</protein>
<keyword evidence="2" id="KW-1185">Reference proteome</keyword>
<sequence length="102" mass="11609">MAIGFQQWNSGNPLVVRYKPEFCLGLIHPRKHGGTRTSRPAPLMFSPSQHHPTLALLTRQCMLRTNNYCLLSEAFVFFCLELNQVLQSATLDYGTRRSGRQS</sequence>
<name>A0A9D4ZAJ7_ADICA</name>
<reference evidence="1" key="1">
    <citation type="submission" date="2021-01" db="EMBL/GenBank/DDBJ databases">
        <title>Adiantum capillus-veneris genome.</title>
        <authorList>
            <person name="Fang Y."/>
            <person name="Liao Q."/>
        </authorList>
    </citation>
    <scope>NUCLEOTIDE SEQUENCE</scope>
    <source>
        <strain evidence="1">H3</strain>
        <tissue evidence="1">Leaf</tissue>
    </source>
</reference>
<dbReference type="AlphaFoldDB" id="A0A9D4ZAJ7"/>
<comment type="caution">
    <text evidence="1">The sequence shown here is derived from an EMBL/GenBank/DDBJ whole genome shotgun (WGS) entry which is preliminary data.</text>
</comment>
<dbReference type="Proteomes" id="UP000886520">
    <property type="component" value="Chromosome 16"/>
</dbReference>
<evidence type="ECO:0000313" key="1">
    <source>
        <dbReference type="EMBL" id="KAI5067869.1"/>
    </source>
</evidence>